<evidence type="ECO:0000313" key="2">
    <source>
        <dbReference type="Proteomes" id="UP000235220"/>
    </source>
</evidence>
<evidence type="ECO:0000256" key="1">
    <source>
        <dbReference type="SAM" id="MobiDB-lite"/>
    </source>
</evidence>
<organism evidence="2 3">
    <name type="scientific">Juglans regia</name>
    <name type="common">English walnut</name>
    <dbReference type="NCBI Taxonomy" id="51240"/>
    <lineage>
        <taxon>Eukaryota</taxon>
        <taxon>Viridiplantae</taxon>
        <taxon>Streptophyta</taxon>
        <taxon>Embryophyta</taxon>
        <taxon>Tracheophyta</taxon>
        <taxon>Spermatophyta</taxon>
        <taxon>Magnoliopsida</taxon>
        <taxon>eudicotyledons</taxon>
        <taxon>Gunneridae</taxon>
        <taxon>Pentapetalae</taxon>
        <taxon>rosids</taxon>
        <taxon>fabids</taxon>
        <taxon>Fagales</taxon>
        <taxon>Juglandaceae</taxon>
        <taxon>Juglans</taxon>
    </lineage>
</organism>
<proteinExistence type="predicted"/>
<name>A0A2I4EM60_JUGRE</name>
<dbReference type="RefSeq" id="XP_018820487.1">
    <property type="nucleotide sequence ID" value="XM_018964942.2"/>
</dbReference>
<gene>
    <name evidence="3" type="primary">LOC108990847</name>
</gene>
<dbReference type="STRING" id="51240.A0A2I4EM60"/>
<dbReference type="KEGG" id="jre:108990847"/>
<keyword evidence="2" id="KW-1185">Reference proteome</keyword>
<dbReference type="Gramene" id="Jr09_11690_p1">
    <property type="protein sequence ID" value="cds.Jr09_11690_p1"/>
    <property type="gene ID" value="Jr09_11690"/>
</dbReference>
<feature type="compositionally biased region" description="Basic and acidic residues" evidence="1">
    <location>
        <begin position="163"/>
        <end position="179"/>
    </location>
</feature>
<dbReference type="GeneID" id="108990847"/>
<reference evidence="3" key="1">
    <citation type="submission" date="2025-08" db="UniProtKB">
        <authorList>
            <consortium name="RefSeq"/>
        </authorList>
    </citation>
    <scope>IDENTIFICATION</scope>
    <source>
        <tissue evidence="3">Leaves</tissue>
    </source>
</reference>
<dbReference type="Proteomes" id="UP000235220">
    <property type="component" value="Chromosome 9"/>
</dbReference>
<feature type="region of interest" description="Disordered" evidence="1">
    <location>
        <begin position="163"/>
        <end position="233"/>
    </location>
</feature>
<sequence length="502" mass="57856">MASTAPSDDQKLRKPITIQRRPFMLKDYLRDDLLNSCSSSGFKSFPRRQCCITVRFLLEVDFKENKKQRLLRRNRSKVAASTTMSALQRASKAVISAFKKRLPLQFLKSPSPSPSPPVQNIGTRKETAPISLWRKLFFRQSFRRKVMDKGGGSTRRWRLFREMHNEKDKKSDQDTHDSSTTRVGRRVLSSGNKWAETLSEFTSSETRRSSSGKPESSRENDVVDGKSDFLENKDSNNVCETVGEYSISGATATTSSGANEKEYWPNEEKEQFSPVSVLEFPFEVDERTVDVYPACIEGSKQIKLKHKTRRFECLAQTEPVNLEKRIALSEPNQEATYKSLEQPNCSLPTLQDYDLLEDHKEDHEQTEENAEDQLFHLIDTKRSPNGVIIKADHNPLLDLFRERSEENHANRASTTRSGKCNEFEHEYYLLSKVATEDWLSGNPRELMVLGWEVKDGRKAYLRDMEKGWKWRTLVEEKEVALDTEVEVWTCLLNELVLDLFSS</sequence>
<feature type="compositionally biased region" description="Basic and acidic residues" evidence="1">
    <location>
        <begin position="215"/>
        <end position="233"/>
    </location>
</feature>
<accession>A0A2I4EM60</accession>
<evidence type="ECO:0000313" key="3">
    <source>
        <dbReference type="RefSeq" id="XP_018820487.1"/>
    </source>
</evidence>
<protein>
    <submittedName>
        <fullName evidence="3">Uncharacterized protein LOC108990847</fullName>
    </submittedName>
</protein>
<dbReference type="FunCoup" id="A0A2I4EM60">
    <property type="interactions" value="28"/>
</dbReference>
<dbReference type="PANTHER" id="PTHR33623">
    <property type="entry name" value="OS04G0572500 PROTEIN"/>
    <property type="match status" value="1"/>
</dbReference>
<feature type="region of interest" description="Disordered" evidence="1">
    <location>
        <begin position="106"/>
        <end position="125"/>
    </location>
</feature>
<dbReference type="AlphaFoldDB" id="A0A2I4EM60"/>
<dbReference type="PANTHER" id="PTHR33623:SF4">
    <property type="entry name" value="DUF4378 DOMAIN-CONTAINING PROTEIN"/>
    <property type="match status" value="1"/>
</dbReference>
<dbReference type="OrthoDB" id="668456at2759"/>